<organism evidence="8">
    <name type="scientific">Wolinella succinogenes (strain ATCC 29543 / DSM 1740 / CCUG 13145 / JCM 31913 / LMG 7466 / NCTC 11488 / FDC 602W)</name>
    <name type="common">Vibrio succinogenes</name>
    <dbReference type="NCBI Taxonomy" id="273121"/>
    <lineage>
        <taxon>Bacteria</taxon>
        <taxon>Pseudomonadati</taxon>
        <taxon>Campylobacterota</taxon>
        <taxon>Epsilonproteobacteria</taxon>
        <taxon>Campylobacterales</taxon>
        <taxon>Helicobacteraceae</taxon>
        <taxon>Wolinella</taxon>
    </lineage>
</organism>
<dbReference type="GO" id="GO:0000156">
    <property type="term" value="F:phosphorelay response regulator activity"/>
    <property type="evidence" value="ECO:0007669"/>
    <property type="project" value="TreeGrafter"/>
</dbReference>
<dbReference type="GO" id="GO:0005829">
    <property type="term" value="C:cytosol"/>
    <property type="evidence" value="ECO:0007669"/>
    <property type="project" value="TreeGrafter"/>
</dbReference>
<dbReference type="SUPFAM" id="SSF52172">
    <property type="entry name" value="CheY-like"/>
    <property type="match status" value="1"/>
</dbReference>
<dbReference type="eggNOG" id="COG0745">
    <property type="taxonomic scope" value="Bacteria"/>
</dbReference>
<evidence type="ECO:0000313" key="7">
    <source>
        <dbReference type="EMBL" id="CAE10945.1"/>
    </source>
</evidence>
<evidence type="ECO:0000256" key="3">
    <source>
        <dbReference type="ARBA" id="ARBA00023125"/>
    </source>
</evidence>
<sequence>MRVLIVENEIYLAQSIAAKLSDFGFECEIVSLVNEALREQEYDVVLLSTNVSGQNYYPIIEKHKDSIIILMISYVSDDTVSKPLKAGAKDYILKPFMIDELIRKIEHYRTFQKLKKEVQFYRRYLDFALSDFPSSLNQKLTTPFVIKSSTQKSADAYAIAYAKHKDIPLDFLSIKEGFHWRDKLKRALPCREIKYIVGLEELKKSERKELLEIVAKSCVILSFVSSEEIEFPSVVDISSGVKNLDLGGEILSLDDYIKNIIVRYENKYPDTELSRRLGMSRKSLWEKRKKYGISKKK</sequence>
<dbReference type="PIRSF" id="PIRSF016788">
    <property type="entry name" value="RR_Fis"/>
    <property type="match status" value="1"/>
</dbReference>
<evidence type="ECO:0000313" key="8">
    <source>
        <dbReference type="Proteomes" id="UP000000422"/>
    </source>
</evidence>
<dbReference type="GO" id="GO:0032993">
    <property type="term" value="C:protein-DNA complex"/>
    <property type="evidence" value="ECO:0007669"/>
    <property type="project" value="TreeGrafter"/>
</dbReference>
<gene>
    <name evidence="7" type="ordered locus">WS1939</name>
</gene>
<dbReference type="InterPro" id="IPR039420">
    <property type="entry name" value="WalR-like"/>
</dbReference>
<evidence type="ECO:0000256" key="1">
    <source>
        <dbReference type="ARBA" id="ARBA00023012"/>
    </source>
</evidence>
<dbReference type="Pfam" id="PF00072">
    <property type="entry name" value="Response_reg"/>
    <property type="match status" value="1"/>
</dbReference>
<dbReference type="eggNOG" id="COG2204">
    <property type="taxonomic scope" value="Bacteria"/>
</dbReference>
<dbReference type="RefSeq" id="WP_011139728.1">
    <property type="nucleotide sequence ID" value="NC_005090.1"/>
</dbReference>
<evidence type="ECO:0000256" key="2">
    <source>
        <dbReference type="ARBA" id="ARBA00023015"/>
    </source>
</evidence>
<comment type="caution">
    <text evidence="5">Lacks conserved residue(s) required for the propagation of feature annotation.</text>
</comment>
<reference evidence="7 8" key="1">
    <citation type="journal article" date="2003" name="Proc. Natl. Acad. Sci. U.S.A.">
        <title>Complete genome sequence and analysis of Wolinella succinogenes.</title>
        <authorList>
            <person name="Baar C."/>
            <person name="Eppinger M."/>
            <person name="Raddatz G."/>
            <person name="Simon JM."/>
            <person name="Lanz C."/>
            <person name="Klimmek O."/>
            <person name="Nandakumar R."/>
            <person name="Gross R."/>
            <person name="Rosinus A."/>
            <person name="Keller H."/>
            <person name="Jagtap P."/>
            <person name="Linke B."/>
            <person name="Meyer F."/>
            <person name="Lederer H."/>
            <person name="Schuster S.C."/>
        </authorList>
    </citation>
    <scope>NUCLEOTIDE SEQUENCE [LARGE SCALE GENOMIC DNA]</scope>
    <source>
        <strain evidence="8">ATCC 29543 / DSM 1740 / CCUG 13145 / JCM 31913 / LMG 7466 / NCTC 11488 / FDC 602W</strain>
    </source>
</reference>
<dbReference type="PANTHER" id="PTHR48111:SF22">
    <property type="entry name" value="REGULATOR OF RPOS"/>
    <property type="match status" value="1"/>
</dbReference>
<dbReference type="STRING" id="273121.WS1939"/>
<dbReference type="DNASU" id="2554018"/>
<keyword evidence="4" id="KW-0804">Transcription</keyword>
<dbReference type="GO" id="GO:0000976">
    <property type="term" value="F:transcription cis-regulatory region binding"/>
    <property type="evidence" value="ECO:0007669"/>
    <property type="project" value="TreeGrafter"/>
</dbReference>
<name>Q7M819_WOLSU</name>
<evidence type="ECO:0000256" key="5">
    <source>
        <dbReference type="PROSITE-ProRule" id="PRU00169"/>
    </source>
</evidence>
<dbReference type="InterPro" id="IPR014483">
    <property type="entry name" value="Sig_transdc_resp-reg_prd"/>
</dbReference>
<dbReference type="AlphaFoldDB" id="Q7M819"/>
<dbReference type="SMART" id="SM00448">
    <property type="entry name" value="REC"/>
    <property type="match status" value="1"/>
</dbReference>
<evidence type="ECO:0000256" key="4">
    <source>
        <dbReference type="ARBA" id="ARBA00023163"/>
    </source>
</evidence>
<evidence type="ECO:0000259" key="6">
    <source>
        <dbReference type="PROSITE" id="PS50110"/>
    </source>
</evidence>
<dbReference type="KEGG" id="wsu:WS1939"/>
<feature type="domain" description="Response regulatory" evidence="6">
    <location>
        <begin position="2"/>
        <end position="109"/>
    </location>
</feature>
<accession>Q7M819</accession>
<keyword evidence="1" id="KW-0902">Two-component regulatory system</keyword>
<protein>
    <submittedName>
        <fullName evidence="7">PUTATIVE TWO-COMPONENT REGULATOR-CheY like receiver domain</fullName>
    </submittedName>
</protein>
<keyword evidence="8" id="KW-1185">Reference proteome</keyword>
<dbReference type="Proteomes" id="UP000000422">
    <property type="component" value="Chromosome"/>
</dbReference>
<dbReference type="EMBL" id="BX571662">
    <property type="protein sequence ID" value="CAE10945.1"/>
    <property type="molecule type" value="Genomic_DNA"/>
</dbReference>
<dbReference type="PANTHER" id="PTHR48111">
    <property type="entry name" value="REGULATOR OF RPOS"/>
    <property type="match status" value="1"/>
</dbReference>
<dbReference type="PROSITE" id="PS50110">
    <property type="entry name" value="RESPONSE_REGULATORY"/>
    <property type="match status" value="1"/>
</dbReference>
<keyword evidence="2" id="KW-0805">Transcription regulation</keyword>
<dbReference type="CDD" id="cd00156">
    <property type="entry name" value="REC"/>
    <property type="match status" value="1"/>
</dbReference>
<dbReference type="Gene3D" id="3.40.50.2300">
    <property type="match status" value="1"/>
</dbReference>
<keyword evidence="3" id="KW-0238">DNA-binding</keyword>
<proteinExistence type="predicted"/>
<dbReference type="InterPro" id="IPR001789">
    <property type="entry name" value="Sig_transdc_resp-reg_receiver"/>
</dbReference>
<dbReference type="InterPro" id="IPR011006">
    <property type="entry name" value="CheY-like_superfamily"/>
</dbReference>
<dbReference type="HOGENOM" id="CLU_939035_0_0_7"/>
<dbReference type="GO" id="GO:0006355">
    <property type="term" value="P:regulation of DNA-templated transcription"/>
    <property type="evidence" value="ECO:0007669"/>
    <property type="project" value="TreeGrafter"/>
</dbReference>